<protein>
    <submittedName>
        <fullName evidence="3">Polyphosphate kinase</fullName>
        <ecNumber evidence="3">2.7.4.1</ecNumber>
    </submittedName>
</protein>
<dbReference type="AlphaFoldDB" id="A0A378W0V5"/>
<keyword evidence="3" id="KW-0808">Transferase</keyword>
<feature type="domain" description="Polyphosphate kinase N-terminal" evidence="2">
    <location>
        <begin position="9"/>
        <end position="70"/>
    </location>
</feature>
<sequence length="88" mass="9967">MTEQNRILCRELSLLAFNRRVLAQAEDKNVPLLERLRFLCIVSSNLDEFLKSAWRGSSVKTSCTPGAGRTTAKRRLKPSPTLPKRRAP</sequence>
<accession>A0A378W0V5</accession>
<dbReference type="PANTHER" id="PTHR30218">
    <property type="entry name" value="POLYPHOSPHATE KINASE"/>
    <property type="match status" value="1"/>
</dbReference>
<feature type="compositionally biased region" description="Basic residues" evidence="1">
    <location>
        <begin position="71"/>
        <end position="88"/>
    </location>
</feature>
<organism evidence="3">
    <name type="scientific">Neisseria gonorrhoeae</name>
    <dbReference type="NCBI Taxonomy" id="485"/>
    <lineage>
        <taxon>Bacteria</taxon>
        <taxon>Pseudomonadati</taxon>
        <taxon>Pseudomonadota</taxon>
        <taxon>Betaproteobacteria</taxon>
        <taxon>Neisseriales</taxon>
        <taxon>Neisseriaceae</taxon>
        <taxon>Neisseria</taxon>
    </lineage>
</organism>
<keyword evidence="3" id="KW-0418">Kinase</keyword>
<dbReference type="InterPro" id="IPR003414">
    <property type="entry name" value="PP_kinase"/>
</dbReference>
<dbReference type="GO" id="GO:0008976">
    <property type="term" value="F:polyphosphate kinase activity"/>
    <property type="evidence" value="ECO:0007669"/>
    <property type="project" value="UniProtKB-EC"/>
</dbReference>
<gene>
    <name evidence="3" type="primary">ppk_1</name>
    <name evidence="3" type="ORF">NCTC11421_02928</name>
</gene>
<dbReference type="InterPro" id="IPR036832">
    <property type="entry name" value="PPK_N_dom_sf"/>
</dbReference>
<name>A0A378W0V5_NEIGO</name>
<feature type="region of interest" description="Disordered" evidence="1">
    <location>
        <begin position="58"/>
        <end position="88"/>
    </location>
</feature>
<dbReference type="Pfam" id="PF13089">
    <property type="entry name" value="PP_kinase_N"/>
    <property type="match status" value="1"/>
</dbReference>
<reference evidence="3" key="1">
    <citation type="submission" date="2018-06" db="EMBL/GenBank/DDBJ databases">
        <authorList>
            <consortium name="Pathogen Informatics"/>
            <person name="Doyle S."/>
        </authorList>
    </citation>
    <scope>NUCLEOTIDE SEQUENCE [LARGE SCALE GENOMIC DNA]</scope>
    <source>
        <strain evidence="3">NCTC11421</strain>
    </source>
</reference>
<proteinExistence type="predicted"/>
<dbReference type="InterPro" id="IPR025198">
    <property type="entry name" value="PPK_N_dom"/>
</dbReference>
<dbReference type="EC" id="2.7.4.1" evidence="3"/>
<dbReference type="PANTHER" id="PTHR30218:SF0">
    <property type="entry name" value="POLYPHOSPHATE KINASE"/>
    <property type="match status" value="1"/>
</dbReference>
<evidence type="ECO:0000256" key="1">
    <source>
        <dbReference type="SAM" id="MobiDB-lite"/>
    </source>
</evidence>
<dbReference type="SUPFAM" id="SSF140356">
    <property type="entry name" value="PPK N-terminal domain-like"/>
    <property type="match status" value="1"/>
</dbReference>
<dbReference type="Gene3D" id="1.20.58.310">
    <property type="entry name" value="Polyphosphate kinase N-terminal domain"/>
    <property type="match status" value="1"/>
</dbReference>
<dbReference type="GO" id="GO:0009358">
    <property type="term" value="C:polyphosphate kinase complex"/>
    <property type="evidence" value="ECO:0007669"/>
    <property type="project" value="InterPro"/>
</dbReference>
<dbReference type="GO" id="GO:0006799">
    <property type="term" value="P:polyphosphate biosynthetic process"/>
    <property type="evidence" value="ECO:0007669"/>
    <property type="project" value="InterPro"/>
</dbReference>
<evidence type="ECO:0000259" key="2">
    <source>
        <dbReference type="Pfam" id="PF13089"/>
    </source>
</evidence>
<dbReference type="EMBL" id="UGRI01000001">
    <property type="protein sequence ID" value="SUA24920.1"/>
    <property type="molecule type" value="Genomic_DNA"/>
</dbReference>
<evidence type="ECO:0000313" key="3">
    <source>
        <dbReference type="EMBL" id="SUA24920.1"/>
    </source>
</evidence>